<accession>A0AAV7KMC0</accession>
<evidence type="ECO:0000313" key="1">
    <source>
        <dbReference type="EMBL" id="KAI6660911.1"/>
    </source>
</evidence>
<comment type="caution">
    <text evidence="1">The sequence shown here is derived from an EMBL/GenBank/DDBJ whole genome shotgun (WGS) entry which is preliminary data.</text>
</comment>
<dbReference type="EMBL" id="JAKMXF010000022">
    <property type="protein sequence ID" value="KAI6660911.1"/>
    <property type="molecule type" value="Genomic_DNA"/>
</dbReference>
<dbReference type="Gene3D" id="2.120.10.30">
    <property type="entry name" value="TolB, C-terminal domain"/>
    <property type="match status" value="1"/>
</dbReference>
<dbReference type="SUPFAM" id="SSF63825">
    <property type="entry name" value="YWTD domain"/>
    <property type="match status" value="1"/>
</dbReference>
<evidence type="ECO:0000313" key="2">
    <source>
        <dbReference type="Proteomes" id="UP001165289"/>
    </source>
</evidence>
<dbReference type="AlphaFoldDB" id="A0AAV7KMC0"/>
<proteinExistence type="predicted"/>
<gene>
    <name evidence="1" type="ORF">LOD99_13635</name>
</gene>
<protein>
    <submittedName>
        <fullName evidence="1">Uncharacterized protein</fullName>
    </submittedName>
</protein>
<organism evidence="1 2">
    <name type="scientific">Oopsacas minuta</name>
    <dbReference type="NCBI Taxonomy" id="111878"/>
    <lineage>
        <taxon>Eukaryota</taxon>
        <taxon>Metazoa</taxon>
        <taxon>Porifera</taxon>
        <taxon>Hexactinellida</taxon>
        <taxon>Hexasterophora</taxon>
        <taxon>Lyssacinosida</taxon>
        <taxon>Leucopsacidae</taxon>
        <taxon>Oopsacas</taxon>
    </lineage>
</organism>
<dbReference type="Proteomes" id="UP001165289">
    <property type="component" value="Unassembled WGS sequence"/>
</dbReference>
<keyword evidence="2" id="KW-1185">Reference proteome</keyword>
<dbReference type="InterPro" id="IPR011042">
    <property type="entry name" value="6-blade_b-propeller_TolB-like"/>
</dbReference>
<name>A0AAV7KMC0_9METZ</name>
<sequence length="280" mass="31886">MDNMLDVLSHDHRSTDTIPIGAPDCLCLDRKDPLFGAVHIGHHPHKIYSPGPISVCSRNNLIFIADDHSGRIKVYTEEAYFITYFKQTIPEQITNLLAYKDELFVLNKNRISIFIGLSCLVNNLLYTFLAVDISDDFVYIGTNNNIILMFGPRIDLIEQIGLSRSHLTDKNNLCDFKVIDDSLIYALFTQTTFPFQIFNTDGEFLICYSFLIITPLSLSISKYGYIAISDVTSNSVKILSPDFKLVHTIDDIFELRRAIFLENSLLVTNSSLDDFKLLFF</sequence>
<reference evidence="1 2" key="1">
    <citation type="journal article" date="2023" name="BMC Biol.">
        <title>The compact genome of the sponge Oopsacas minuta (Hexactinellida) is lacking key metazoan core genes.</title>
        <authorList>
            <person name="Santini S."/>
            <person name="Schenkelaars Q."/>
            <person name="Jourda C."/>
            <person name="Duchesne M."/>
            <person name="Belahbib H."/>
            <person name="Rocher C."/>
            <person name="Selva M."/>
            <person name="Riesgo A."/>
            <person name="Vervoort M."/>
            <person name="Leys S.P."/>
            <person name="Kodjabachian L."/>
            <person name="Le Bivic A."/>
            <person name="Borchiellini C."/>
            <person name="Claverie J.M."/>
            <person name="Renard E."/>
        </authorList>
    </citation>
    <scope>NUCLEOTIDE SEQUENCE [LARGE SCALE GENOMIC DNA]</scope>
    <source>
        <strain evidence="1">SPO-2</strain>
    </source>
</reference>